<keyword evidence="9" id="KW-1185">Reference proteome</keyword>
<dbReference type="InterPro" id="IPR015048">
    <property type="entry name" value="DUF1899"/>
</dbReference>
<organism evidence="8 9">
    <name type="scientific">Coemansia pectinata</name>
    <dbReference type="NCBI Taxonomy" id="1052879"/>
    <lineage>
        <taxon>Eukaryota</taxon>
        <taxon>Fungi</taxon>
        <taxon>Fungi incertae sedis</taxon>
        <taxon>Zoopagomycota</taxon>
        <taxon>Kickxellomycotina</taxon>
        <taxon>Kickxellomycetes</taxon>
        <taxon>Kickxellales</taxon>
        <taxon>Kickxellaceae</taxon>
        <taxon>Coemansia</taxon>
    </lineage>
</organism>
<gene>
    <name evidence="8" type="ORF">GGI19_005569</name>
</gene>
<dbReference type="InterPro" id="IPR015943">
    <property type="entry name" value="WD40/YVTN_repeat-like_dom_sf"/>
</dbReference>
<dbReference type="GO" id="GO:0003779">
    <property type="term" value="F:actin binding"/>
    <property type="evidence" value="ECO:0007669"/>
    <property type="project" value="UniProtKB-KW"/>
</dbReference>
<protein>
    <recommendedName>
        <fullName evidence="7">DUF1899 domain-containing protein</fullName>
    </recommendedName>
</protein>
<evidence type="ECO:0000256" key="5">
    <source>
        <dbReference type="ARBA" id="ARBA00022737"/>
    </source>
</evidence>
<dbReference type="InterPro" id="IPR001680">
    <property type="entry name" value="WD40_rpt"/>
</dbReference>
<evidence type="ECO:0000256" key="2">
    <source>
        <dbReference type="ARBA" id="ARBA00009482"/>
    </source>
</evidence>
<dbReference type="SMART" id="SM01167">
    <property type="entry name" value="DUF1900"/>
    <property type="match status" value="2"/>
</dbReference>
<keyword evidence="6" id="KW-0009">Actin-binding</keyword>
<dbReference type="Proteomes" id="UP001140011">
    <property type="component" value="Unassembled WGS sequence"/>
</dbReference>
<dbReference type="GO" id="GO:0005737">
    <property type="term" value="C:cytoplasm"/>
    <property type="evidence" value="ECO:0007669"/>
    <property type="project" value="UniProtKB-SubCell"/>
</dbReference>
<name>A0A9W8L9G4_9FUNG</name>
<dbReference type="SMART" id="SM01166">
    <property type="entry name" value="DUF1899"/>
    <property type="match status" value="1"/>
</dbReference>
<keyword evidence="5" id="KW-0677">Repeat</keyword>
<dbReference type="Pfam" id="PF16300">
    <property type="entry name" value="WD40_4"/>
    <property type="match status" value="2"/>
</dbReference>
<dbReference type="OrthoDB" id="347435at2759"/>
<reference evidence="8" key="1">
    <citation type="submission" date="2022-07" db="EMBL/GenBank/DDBJ databases">
        <title>Phylogenomic reconstructions and comparative analyses of Kickxellomycotina fungi.</title>
        <authorList>
            <person name="Reynolds N.K."/>
            <person name="Stajich J.E."/>
            <person name="Barry K."/>
            <person name="Grigoriev I.V."/>
            <person name="Crous P."/>
            <person name="Smith M.E."/>
        </authorList>
    </citation>
    <scope>NUCLEOTIDE SEQUENCE</scope>
    <source>
        <strain evidence="8">BCRC 34297</strain>
    </source>
</reference>
<dbReference type="PANTHER" id="PTHR10856">
    <property type="entry name" value="CORONIN"/>
    <property type="match status" value="1"/>
</dbReference>
<dbReference type="Gene3D" id="2.130.10.10">
    <property type="entry name" value="YVTN repeat-like/Quinoprotein amine dehydrogenase"/>
    <property type="match status" value="2"/>
</dbReference>
<dbReference type="EMBL" id="JANBUH010000743">
    <property type="protein sequence ID" value="KAJ2749610.1"/>
    <property type="molecule type" value="Genomic_DNA"/>
</dbReference>
<evidence type="ECO:0000313" key="9">
    <source>
        <dbReference type="Proteomes" id="UP001140011"/>
    </source>
</evidence>
<proteinExistence type="inferred from homology"/>
<dbReference type="SUPFAM" id="SSF50969">
    <property type="entry name" value="YVTN repeat-like/Quinoprotein amine dehydrogenase"/>
    <property type="match status" value="1"/>
</dbReference>
<evidence type="ECO:0000259" key="7">
    <source>
        <dbReference type="SMART" id="SM01166"/>
    </source>
</evidence>
<feature type="domain" description="DUF1899" evidence="7">
    <location>
        <begin position="379"/>
        <end position="440"/>
    </location>
</feature>
<evidence type="ECO:0000256" key="1">
    <source>
        <dbReference type="ARBA" id="ARBA00004496"/>
    </source>
</evidence>
<evidence type="ECO:0000256" key="6">
    <source>
        <dbReference type="ARBA" id="ARBA00023203"/>
    </source>
</evidence>
<comment type="subcellular location">
    <subcellularLocation>
        <location evidence="1">Cytoplasm</location>
    </subcellularLocation>
</comment>
<dbReference type="InterPro" id="IPR015505">
    <property type="entry name" value="Coronin"/>
</dbReference>
<feature type="non-terminal residue" evidence="8">
    <location>
        <position position="1"/>
    </location>
</feature>
<comment type="caution">
    <text evidence="8">The sequence shown here is derived from an EMBL/GenBank/DDBJ whole genome shotgun (WGS) entry which is preliminary data.</text>
</comment>
<dbReference type="AlphaFoldDB" id="A0A9W8L9G4"/>
<keyword evidence="3" id="KW-0963">Cytoplasm</keyword>
<sequence length="824" mass="89118">LKLWSIDSAVSTAIWQTTVASATHSISVRGDGALVAVSTSSGTCTIYDPRQPASSLVGTTAAFHAADRPTRVSWLGEKPYLLSTGLTKMRERSAALWDQRSLARPLASLLLQPSTKPLLPLFDEDTQLAYLVEKGDSLVRWVDADPSSAKPLSELGSVSLPAQITGCALLPKRRLKVMNGEIARVHLVVENPGAGIGASVVPVAHVAPRRSYLDFHGDLFPDTRAPLPAQTLNQWMANEDAIVPRMSLDPAKTEESLASLRRARGVYIPTTNVSSSHVLIPDPVPVCSISTTTGHKDEKDKAVNCKQSSSNLVCTQTVEPPLVPKLEPTATLTPSSVASKCTATLGAGSEGTETITTADPSLEQPNISTTRRLFSKPDHARFKYLEGFPYRPTDHFTSLPELNTRFPQENDPLRASAKFIAFSCAGVGGQVGVVCRDSPGRVPAKLARIVHGADVVSMEFDPFDEAVLATAGTDCKLQMWRIPDSPLNDESLFELEEYIHVTADRVHQIRFHPCAKGVIAVLVSDAGQQAIYVYHGLVLHFIVGRCEDGIHSFAWSPNGEQIALTTKKSKQVRMYDARTQDLLSKGPSMNSIRPCRIAWLGNSQLCLAGFGPGSQRELAIYSAGDLSGPVAKTAIDIGPGVLVPIVDYDCNVIYLDDRGSRLTHAFEVVGDKLVVLPKFESAQPSLGMAALPKVHANVAKCELLRAWRLCSQTVESIGFRVPRKRPEFFQDDIFPDTIDCATPCIDAAAWIGGVAAVPRYIQLCPQGMTRLSEAPPEIVHRRVFAANEIEQADNTSTAIDAMLSRVDDDGSDAHANDSGSDWDD</sequence>
<evidence type="ECO:0000313" key="8">
    <source>
        <dbReference type="EMBL" id="KAJ2749610.1"/>
    </source>
</evidence>
<accession>A0A9W8L9G4</accession>
<evidence type="ECO:0000256" key="4">
    <source>
        <dbReference type="ARBA" id="ARBA00022574"/>
    </source>
</evidence>
<evidence type="ECO:0000256" key="3">
    <source>
        <dbReference type="ARBA" id="ARBA00022490"/>
    </source>
</evidence>
<dbReference type="SUPFAM" id="SSF101908">
    <property type="entry name" value="Putative isomerase YbhE"/>
    <property type="match status" value="1"/>
</dbReference>
<dbReference type="InterPro" id="IPR011044">
    <property type="entry name" value="Quino_amine_DH_bsu"/>
</dbReference>
<keyword evidence="4" id="KW-0853">WD repeat</keyword>
<dbReference type="SMART" id="SM00320">
    <property type="entry name" value="WD40"/>
    <property type="match status" value="3"/>
</dbReference>
<comment type="similarity">
    <text evidence="2">Belongs to the WD repeat coronin family.</text>
</comment>
<dbReference type="PANTHER" id="PTHR10856:SF20">
    <property type="entry name" value="CORONIN-7"/>
    <property type="match status" value="1"/>
</dbReference>